<dbReference type="EMBL" id="QBLH01001213">
    <property type="protein sequence ID" value="TGZ52658.1"/>
    <property type="molecule type" value="Genomic_DNA"/>
</dbReference>
<sequence length="149" mass="16772">FCLSKCITFFRNPNTQWSVRRKVTYCLGYRSPGTGTSGSDTSSKAISKLHSGDILPYGAAMVGSASGIVIGVARRLELLDRFYEAGEKEWEENKVQAVHDEINDVKGVREIGQAKVNKAEIEVNSRWEITGRRVTKRGRTDARAHRQWR</sequence>
<comment type="caution">
    <text evidence="1">The sequence shown here is derived from an EMBL/GenBank/DDBJ whole genome shotgun (WGS) entry which is preliminary data.</text>
</comment>
<dbReference type="Proteomes" id="UP000310200">
    <property type="component" value="Unassembled WGS sequence"/>
</dbReference>
<evidence type="ECO:0000313" key="1">
    <source>
        <dbReference type="EMBL" id="TGZ52658.1"/>
    </source>
</evidence>
<protein>
    <submittedName>
        <fullName evidence="1">Uncharacterized protein</fullName>
    </submittedName>
</protein>
<reference evidence="1 2" key="1">
    <citation type="journal article" date="2019" name="Philos. Trans. R. Soc. Lond., B, Biol. Sci.">
        <title>Ant behaviour and brain gene expression of defending hosts depend on the ecological success of the intruding social parasite.</title>
        <authorList>
            <person name="Kaur R."/>
            <person name="Stoldt M."/>
            <person name="Jongepier E."/>
            <person name="Feldmeyer B."/>
            <person name="Menzel F."/>
            <person name="Bornberg-Bauer E."/>
            <person name="Foitzik S."/>
        </authorList>
    </citation>
    <scope>NUCLEOTIDE SEQUENCE [LARGE SCALE GENOMIC DNA]</scope>
    <source>
        <tissue evidence="1">Whole body</tissue>
    </source>
</reference>
<organism evidence="1 2">
    <name type="scientific">Temnothorax longispinosus</name>
    <dbReference type="NCBI Taxonomy" id="300112"/>
    <lineage>
        <taxon>Eukaryota</taxon>
        <taxon>Metazoa</taxon>
        <taxon>Ecdysozoa</taxon>
        <taxon>Arthropoda</taxon>
        <taxon>Hexapoda</taxon>
        <taxon>Insecta</taxon>
        <taxon>Pterygota</taxon>
        <taxon>Neoptera</taxon>
        <taxon>Endopterygota</taxon>
        <taxon>Hymenoptera</taxon>
        <taxon>Apocrita</taxon>
        <taxon>Aculeata</taxon>
        <taxon>Formicoidea</taxon>
        <taxon>Formicidae</taxon>
        <taxon>Myrmicinae</taxon>
        <taxon>Temnothorax</taxon>
    </lineage>
</organism>
<accession>A0A4S2KWU6</accession>
<proteinExistence type="predicted"/>
<keyword evidence="2" id="KW-1185">Reference proteome</keyword>
<gene>
    <name evidence="1" type="ORF">DBV15_07745</name>
</gene>
<dbReference type="AlphaFoldDB" id="A0A4S2KWU6"/>
<name>A0A4S2KWU6_9HYME</name>
<feature type="non-terminal residue" evidence="1">
    <location>
        <position position="1"/>
    </location>
</feature>
<evidence type="ECO:0000313" key="2">
    <source>
        <dbReference type="Proteomes" id="UP000310200"/>
    </source>
</evidence>